<comment type="caution">
    <text evidence="2">The sequence shown here is derived from an EMBL/GenBank/DDBJ whole genome shotgun (WGS) entry which is preliminary data.</text>
</comment>
<keyword evidence="1" id="KW-0472">Membrane</keyword>
<sequence length="99" mass="11333">MDFSKISENDMENLNGFFKGENKRMARGDDKEIKATPTLVIIIFGCIFMSLTMGIIGFEFWLKLEDLPNAIGFWTLSIVILIPSCHLSYILLKSLRRQS</sequence>
<reference evidence="2" key="1">
    <citation type="submission" date="2021-09" db="EMBL/GenBank/DDBJ databases">
        <authorList>
            <consortium name="AG Swart"/>
            <person name="Singh M."/>
            <person name="Singh A."/>
            <person name="Seah K."/>
            <person name="Emmerich C."/>
        </authorList>
    </citation>
    <scope>NUCLEOTIDE SEQUENCE</scope>
    <source>
        <strain evidence="2">ATCC30299</strain>
    </source>
</reference>
<dbReference type="EMBL" id="CAJZBQ010000011">
    <property type="protein sequence ID" value="CAG9313810.1"/>
    <property type="molecule type" value="Genomic_DNA"/>
</dbReference>
<dbReference type="AlphaFoldDB" id="A0AAU9IPU2"/>
<organism evidence="2 3">
    <name type="scientific">Blepharisma stoltei</name>
    <dbReference type="NCBI Taxonomy" id="1481888"/>
    <lineage>
        <taxon>Eukaryota</taxon>
        <taxon>Sar</taxon>
        <taxon>Alveolata</taxon>
        <taxon>Ciliophora</taxon>
        <taxon>Postciliodesmatophora</taxon>
        <taxon>Heterotrichea</taxon>
        <taxon>Heterotrichida</taxon>
        <taxon>Blepharismidae</taxon>
        <taxon>Blepharisma</taxon>
    </lineage>
</organism>
<keyword evidence="1" id="KW-0812">Transmembrane</keyword>
<name>A0AAU9IPU2_9CILI</name>
<gene>
    <name evidence="2" type="ORF">BSTOLATCC_MIC9614</name>
</gene>
<evidence type="ECO:0000313" key="3">
    <source>
        <dbReference type="Proteomes" id="UP001162131"/>
    </source>
</evidence>
<feature type="transmembrane region" description="Helical" evidence="1">
    <location>
        <begin position="70"/>
        <end position="92"/>
    </location>
</feature>
<keyword evidence="3" id="KW-1185">Reference proteome</keyword>
<keyword evidence="1" id="KW-1133">Transmembrane helix</keyword>
<protein>
    <submittedName>
        <fullName evidence="2">Uncharacterized protein</fullName>
    </submittedName>
</protein>
<proteinExistence type="predicted"/>
<evidence type="ECO:0000256" key="1">
    <source>
        <dbReference type="SAM" id="Phobius"/>
    </source>
</evidence>
<dbReference type="Proteomes" id="UP001162131">
    <property type="component" value="Unassembled WGS sequence"/>
</dbReference>
<evidence type="ECO:0000313" key="2">
    <source>
        <dbReference type="EMBL" id="CAG9313810.1"/>
    </source>
</evidence>
<accession>A0AAU9IPU2</accession>
<feature type="transmembrane region" description="Helical" evidence="1">
    <location>
        <begin position="35"/>
        <end position="58"/>
    </location>
</feature>